<reference evidence="5" key="1">
    <citation type="submission" date="2012-06" db="EMBL/GenBank/DDBJ databases">
        <title>The genome sequence of Coniosporium apollinis CBS 100218.</title>
        <authorList>
            <consortium name="The Broad Institute Genome Sequencing Platform"/>
            <person name="Cuomo C."/>
            <person name="Gorbushina A."/>
            <person name="Noack S."/>
            <person name="Walker B."/>
            <person name="Young S.K."/>
            <person name="Zeng Q."/>
            <person name="Gargeya S."/>
            <person name="Fitzgerald M."/>
            <person name="Haas B."/>
            <person name="Abouelleil A."/>
            <person name="Alvarado L."/>
            <person name="Arachchi H.M."/>
            <person name="Berlin A.M."/>
            <person name="Chapman S.B."/>
            <person name="Goldberg J."/>
            <person name="Griggs A."/>
            <person name="Gujja S."/>
            <person name="Hansen M."/>
            <person name="Howarth C."/>
            <person name="Imamovic A."/>
            <person name="Larimer J."/>
            <person name="McCowan C."/>
            <person name="Montmayeur A."/>
            <person name="Murphy C."/>
            <person name="Neiman D."/>
            <person name="Pearson M."/>
            <person name="Priest M."/>
            <person name="Roberts A."/>
            <person name="Saif S."/>
            <person name="Shea T."/>
            <person name="Sisk P."/>
            <person name="Sykes S."/>
            <person name="Wortman J."/>
            <person name="Nusbaum C."/>
            <person name="Birren B."/>
        </authorList>
    </citation>
    <scope>NUCLEOTIDE SEQUENCE [LARGE SCALE GENOMIC DNA]</scope>
    <source>
        <strain evidence="5">CBS 100218</strain>
    </source>
</reference>
<dbReference type="PANTHER" id="PTHR34502">
    <property type="entry name" value="DUF6594 DOMAIN-CONTAINING PROTEIN-RELATED"/>
    <property type="match status" value="1"/>
</dbReference>
<organism evidence="4 5">
    <name type="scientific">Coniosporium apollinis (strain CBS 100218)</name>
    <name type="common">Rock-inhabiting black yeast</name>
    <dbReference type="NCBI Taxonomy" id="1168221"/>
    <lineage>
        <taxon>Eukaryota</taxon>
        <taxon>Fungi</taxon>
        <taxon>Dikarya</taxon>
        <taxon>Ascomycota</taxon>
        <taxon>Pezizomycotina</taxon>
        <taxon>Dothideomycetes</taxon>
        <taxon>Dothideomycetes incertae sedis</taxon>
        <taxon>Coniosporium</taxon>
    </lineage>
</organism>
<evidence type="ECO:0000256" key="2">
    <source>
        <dbReference type="SAM" id="Phobius"/>
    </source>
</evidence>
<keyword evidence="5" id="KW-1185">Reference proteome</keyword>
<proteinExistence type="predicted"/>
<dbReference type="AlphaFoldDB" id="R7YK58"/>
<accession>R7YK58</accession>
<dbReference type="GeneID" id="19898844"/>
<gene>
    <name evidence="4" type="ORF">W97_01533</name>
</gene>
<feature type="transmembrane region" description="Helical" evidence="2">
    <location>
        <begin position="336"/>
        <end position="354"/>
    </location>
</feature>
<feature type="region of interest" description="Disordered" evidence="1">
    <location>
        <begin position="1"/>
        <end position="44"/>
    </location>
</feature>
<keyword evidence="2" id="KW-0472">Membrane</keyword>
<feature type="transmembrane region" description="Helical" evidence="2">
    <location>
        <begin position="275"/>
        <end position="296"/>
    </location>
</feature>
<protein>
    <recommendedName>
        <fullName evidence="3">DUF6594 domain-containing protein</fullName>
    </recommendedName>
</protein>
<dbReference type="STRING" id="1168221.R7YK58"/>
<sequence length="365" mass="41247">MANNDRTLDEKLPYTPSPTETAFSGHVAIPMPEDPDSPPAASQKKSWLARRAETMFAGKETFNLNDTIVQDLDSCPEGYPQLAAFQASDDSFSQYRGFGYLHSRILLALQAEITVLEGDLKAIDEYDWQEDGRQDYLKSRAKDLADVEEGGYEGSRPELLNKLRNKLIEYDDMLIRARDLGAFQRPSKRDYHSLRSWYYSNAPLLDSEADCIKHKEDIVTLRQGREWAGFDGLIETSLRKIDCKLVRFLFCNSELRRKTIDENAHYYSAARIETFVALLITCVIFILLVLPVVAMYELTCNSSRDATFDAVGVLIVFTLLFSAAMSLLTKARRHELFAASSAYCAVLVVFISNFNNVGQVSASHR</sequence>
<keyword evidence="2" id="KW-0812">Transmembrane</keyword>
<dbReference type="HOGENOM" id="CLU_051118_3_4_1"/>
<dbReference type="eggNOG" id="ENOG502SMHN">
    <property type="taxonomic scope" value="Eukaryota"/>
</dbReference>
<dbReference type="PANTHER" id="PTHR34502:SF3">
    <property type="entry name" value="DUF6594 DOMAIN-CONTAINING PROTEIN"/>
    <property type="match status" value="1"/>
</dbReference>
<dbReference type="OrthoDB" id="3533814at2759"/>
<dbReference type="RefSeq" id="XP_007777629.1">
    <property type="nucleotide sequence ID" value="XM_007779439.1"/>
</dbReference>
<dbReference type="Pfam" id="PF20237">
    <property type="entry name" value="DUF6594"/>
    <property type="match status" value="1"/>
</dbReference>
<evidence type="ECO:0000313" key="4">
    <source>
        <dbReference type="EMBL" id="EON62312.1"/>
    </source>
</evidence>
<dbReference type="EMBL" id="JH767558">
    <property type="protein sequence ID" value="EON62312.1"/>
    <property type="molecule type" value="Genomic_DNA"/>
</dbReference>
<dbReference type="InterPro" id="IPR046529">
    <property type="entry name" value="DUF6594"/>
</dbReference>
<keyword evidence="2" id="KW-1133">Transmembrane helix</keyword>
<evidence type="ECO:0000259" key="3">
    <source>
        <dbReference type="Pfam" id="PF20237"/>
    </source>
</evidence>
<dbReference type="Proteomes" id="UP000016924">
    <property type="component" value="Unassembled WGS sequence"/>
</dbReference>
<feature type="compositionally biased region" description="Basic and acidic residues" evidence="1">
    <location>
        <begin position="1"/>
        <end position="12"/>
    </location>
</feature>
<name>R7YK58_CONA1</name>
<evidence type="ECO:0000313" key="5">
    <source>
        <dbReference type="Proteomes" id="UP000016924"/>
    </source>
</evidence>
<dbReference type="OMA" id="MANNDRT"/>
<evidence type="ECO:0000256" key="1">
    <source>
        <dbReference type="SAM" id="MobiDB-lite"/>
    </source>
</evidence>
<feature type="domain" description="DUF6594" evidence="3">
    <location>
        <begin position="79"/>
        <end position="348"/>
    </location>
</feature>
<feature type="transmembrane region" description="Helical" evidence="2">
    <location>
        <begin position="308"/>
        <end position="329"/>
    </location>
</feature>